<feature type="compositionally biased region" description="Acidic residues" evidence="1">
    <location>
        <begin position="23"/>
        <end position="39"/>
    </location>
</feature>
<evidence type="ECO:0000256" key="1">
    <source>
        <dbReference type="SAM" id="MobiDB-lite"/>
    </source>
</evidence>
<dbReference type="AlphaFoldDB" id="M7W4U0"/>
<accession>M7W4U0</accession>
<dbReference type="Proteomes" id="UP000030780">
    <property type="component" value="Unassembled WGS sequence"/>
</dbReference>
<sequence>MKNIKNIEEDSDDDENTCYGDNESNDEEENDDQLFEPDTSDIINSTDRHNTLQDNIEQMIEEAKELNINKGLMCLIDLIQHKENWIPSECIKYGMYRDFTTNRVE</sequence>
<evidence type="ECO:0000313" key="2">
    <source>
        <dbReference type="EMBL" id="EMS15212.1"/>
    </source>
</evidence>
<feature type="non-terminal residue" evidence="2">
    <location>
        <position position="105"/>
    </location>
</feature>
<name>M7W4U0_ENTHI</name>
<dbReference type="EMBL" id="KB637745">
    <property type="protein sequence ID" value="EMS15212.1"/>
    <property type="molecule type" value="Genomic_DNA"/>
</dbReference>
<organism evidence="2 3">
    <name type="scientific">Entamoeba histolytica HM-3:IMSS</name>
    <dbReference type="NCBI Taxonomy" id="885315"/>
    <lineage>
        <taxon>Eukaryota</taxon>
        <taxon>Amoebozoa</taxon>
        <taxon>Evosea</taxon>
        <taxon>Archamoebae</taxon>
        <taxon>Mastigamoebida</taxon>
        <taxon>Entamoebidae</taxon>
        <taxon>Entamoeba</taxon>
    </lineage>
</organism>
<reference evidence="2 3" key="1">
    <citation type="submission" date="2013-01" db="EMBL/GenBank/DDBJ databases">
        <authorList>
            <person name="Inman J."/>
            <person name="Zafar N."/>
            <person name="Lorenzi H."/>
            <person name="Caler E."/>
        </authorList>
    </citation>
    <scope>NUCLEOTIDE SEQUENCE [LARGE SCALE GENOMIC DNA]</scope>
    <source>
        <strain evidence="2 3">HM-3:IMSS</strain>
    </source>
</reference>
<gene>
    <name evidence="2" type="ORF">KM1_316100</name>
</gene>
<protein>
    <submittedName>
        <fullName evidence="2">Uncharacterized protein</fullName>
    </submittedName>
</protein>
<feature type="region of interest" description="Disordered" evidence="1">
    <location>
        <begin position="1"/>
        <end position="46"/>
    </location>
</feature>
<proteinExistence type="predicted"/>
<dbReference type="VEuPathDB" id="AmoebaDB:KM1_316100"/>
<evidence type="ECO:0000313" key="3">
    <source>
        <dbReference type="Proteomes" id="UP000030780"/>
    </source>
</evidence>